<keyword evidence="3" id="KW-1185">Reference proteome</keyword>
<evidence type="ECO:0000313" key="3">
    <source>
        <dbReference type="Proteomes" id="UP000248749"/>
    </source>
</evidence>
<comment type="caution">
    <text evidence="2">The sequence shown here is derived from an EMBL/GenBank/DDBJ whole genome shotgun (WGS) entry which is preliminary data.</text>
</comment>
<sequence length="116" mass="12957">MEGWEPSTVYEHDQDGRMVRSTPEPEWNDQQVALLVALEEYEQGLCKRCGQPLEETTDPAHDFNNPAGTAVYLPLPGTPMQCHCCAALQRSERDTEAMNPQWPGAILHAVQLVPRG</sequence>
<reference evidence="2 3" key="1">
    <citation type="submission" date="2018-01" db="EMBL/GenBank/DDBJ databases">
        <title>Draft genome sequence of Salinispora sp. 13K206.</title>
        <authorList>
            <person name="Sahin N."/>
            <person name="Saygin H."/>
            <person name="Ay H."/>
        </authorList>
    </citation>
    <scope>NUCLEOTIDE SEQUENCE [LARGE SCALE GENOMIC DNA]</scope>
    <source>
        <strain evidence="2 3">13K206</strain>
    </source>
</reference>
<dbReference type="RefSeq" id="WP_111134623.1">
    <property type="nucleotide sequence ID" value="NZ_POUB01000079.1"/>
</dbReference>
<proteinExistence type="predicted"/>
<evidence type="ECO:0000313" key="2">
    <source>
        <dbReference type="EMBL" id="PZF98263.1"/>
    </source>
</evidence>
<name>A0A2W2DZS3_9ACTN</name>
<dbReference type="AlphaFoldDB" id="A0A2W2DZS3"/>
<dbReference type="Proteomes" id="UP000248749">
    <property type="component" value="Unassembled WGS sequence"/>
</dbReference>
<dbReference type="EMBL" id="POUB01000079">
    <property type="protein sequence ID" value="PZF98263.1"/>
    <property type="molecule type" value="Genomic_DNA"/>
</dbReference>
<gene>
    <name evidence="2" type="ORF">C1I99_13840</name>
</gene>
<dbReference type="OrthoDB" id="5196117at2"/>
<organism evidence="2 3">
    <name type="scientific">Micromonospora deserti</name>
    <dbReference type="NCBI Taxonomy" id="2070366"/>
    <lineage>
        <taxon>Bacteria</taxon>
        <taxon>Bacillati</taxon>
        <taxon>Actinomycetota</taxon>
        <taxon>Actinomycetes</taxon>
        <taxon>Micromonosporales</taxon>
        <taxon>Micromonosporaceae</taxon>
        <taxon>Micromonospora</taxon>
    </lineage>
</organism>
<feature type="region of interest" description="Disordered" evidence="1">
    <location>
        <begin position="1"/>
        <end position="25"/>
    </location>
</feature>
<protein>
    <submittedName>
        <fullName evidence="2">Uncharacterized protein</fullName>
    </submittedName>
</protein>
<accession>A0A2W2DZS3</accession>
<evidence type="ECO:0000256" key="1">
    <source>
        <dbReference type="SAM" id="MobiDB-lite"/>
    </source>
</evidence>